<dbReference type="EMBL" id="JELY01001847">
    <property type="protein sequence ID" value="KYF54418.1"/>
    <property type="molecule type" value="Genomic_DNA"/>
</dbReference>
<dbReference type="PANTHER" id="PTHR43094:SF1">
    <property type="entry name" value="AMINOTRANSFERASE CLASS-III"/>
    <property type="match status" value="1"/>
</dbReference>
<gene>
    <name evidence="6" type="ORF">BE08_22240</name>
</gene>
<keyword evidence="6" id="KW-0808">Transferase</keyword>
<dbReference type="GO" id="GO:0030170">
    <property type="term" value="F:pyridoxal phosphate binding"/>
    <property type="evidence" value="ECO:0007669"/>
    <property type="project" value="InterPro"/>
</dbReference>
<dbReference type="GO" id="GO:0005829">
    <property type="term" value="C:cytosol"/>
    <property type="evidence" value="ECO:0007669"/>
    <property type="project" value="TreeGrafter"/>
</dbReference>
<evidence type="ECO:0000256" key="3">
    <source>
        <dbReference type="ARBA" id="ARBA00022576"/>
    </source>
</evidence>
<proteinExistence type="inferred from homology"/>
<accession>A0A150PFZ3</accession>
<comment type="caution">
    <text evidence="6">The sequence shown here is derived from an EMBL/GenBank/DDBJ whole genome shotgun (WGS) entry which is preliminary data.</text>
</comment>
<comment type="cofactor">
    <cofactor evidence="1">
        <name>pyridoxal 5'-phosphate</name>
        <dbReference type="ChEBI" id="CHEBI:597326"/>
    </cofactor>
</comment>
<evidence type="ECO:0000313" key="7">
    <source>
        <dbReference type="Proteomes" id="UP000075420"/>
    </source>
</evidence>
<dbReference type="InterPro" id="IPR015421">
    <property type="entry name" value="PyrdxlP-dep_Trfase_major"/>
</dbReference>
<dbReference type="InterPro" id="IPR005814">
    <property type="entry name" value="Aminotrans_3"/>
</dbReference>
<dbReference type="Proteomes" id="UP000075420">
    <property type="component" value="Unassembled WGS sequence"/>
</dbReference>
<keyword evidence="4 5" id="KW-0663">Pyridoxal phosphate</keyword>
<dbReference type="FunFam" id="3.40.640.10:FF:000004">
    <property type="entry name" value="Acetylornithine aminotransferase"/>
    <property type="match status" value="1"/>
</dbReference>
<reference evidence="6 7" key="1">
    <citation type="submission" date="2014-02" db="EMBL/GenBank/DDBJ databases">
        <title>The small core and large imbalanced accessory genome model reveals a collaborative survival strategy of Sorangium cellulosum strains in nature.</title>
        <authorList>
            <person name="Han K."/>
            <person name="Peng R."/>
            <person name="Blom J."/>
            <person name="Li Y.-Z."/>
        </authorList>
    </citation>
    <scope>NUCLEOTIDE SEQUENCE [LARGE SCALE GENOMIC DNA]</scope>
    <source>
        <strain evidence="6 7">So0157-25</strain>
    </source>
</reference>
<dbReference type="PANTHER" id="PTHR43094">
    <property type="entry name" value="AMINOTRANSFERASE"/>
    <property type="match status" value="1"/>
</dbReference>
<keyword evidence="3 6" id="KW-0032">Aminotransferase</keyword>
<dbReference type="SUPFAM" id="SSF53383">
    <property type="entry name" value="PLP-dependent transferases"/>
    <property type="match status" value="1"/>
</dbReference>
<dbReference type="Gene3D" id="3.90.1150.10">
    <property type="entry name" value="Aspartate Aminotransferase, domain 1"/>
    <property type="match status" value="1"/>
</dbReference>
<dbReference type="InterPro" id="IPR015424">
    <property type="entry name" value="PyrdxlP-dep_Trfase"/>
</dbReference>
<comment type="similarity">
    <text evidence="2 5">Belongs to the class-III pyridoxal-phosphate-dependent aminotransferase family.</text>
</comment>
<protein>
    <submittedName>
        <fullName evidence="6">Aminotransferase</fullName>
    </submittedName>
</protein>
<feature type="non-terminal residue" evidence="6">
    <location>
        <position position="443"/>
    </location>
</feature>
<dbReference type="AlphaFoldDB" id="A0A150PFZ3"/>
<dbReference type="GO" id="GO:0008483">
    <property type="term" value="F:transaminase activity"/>
    <property type="evidence" value="ECO:0007669"/>
    <property type="project" value="UniProtKB-KW"/>
</dbReference>
<dbReference type="Gene3D" id="3.40.640.10">
    <property type="entry name" value="Type I PLP-dependent aspartate aminotransferase-like (Major domain)"/>
    <property type="match status" value="1"/>
</dbReference>
<evidence type="ECO:0000256" key="4">
    <source>
        <dbReference type="ARBA" id="ARBA00022898"/>
    </source>
</evidence>
<organism evidence="6 7">
    <name type="scientific">Sorangium cellulosum</name>
    <name type="common">Polyangium cellulosum</name>
    <dbReference type="NCBI Taxonomy" id="56"/>
    <lineage>
        <taxon>Bacteria</taxon>
        <taxon>Pseudomonadati</taxon>
        <taxon>Myxococcota</taxon>
        <taxon>Polyangia</taxon>
        <taxon>Polyangiales</taxon>
        <taxon>Polyangiaceae</taxon>
        <taxon>Sorangium</taxon>
    </lineage>
</organism>
<dbReference type="Pfam" id="PF00202">
    <property type="entry name" value="Aminotran_3"/>
    <property type="match status" value="1"/>
</dbReference>
<dbReference type="InterPro" id="IPR015422">
    <property type="entry name" value="PyrdxlP-dep_Trfase_small"/>
</dbReference>
<dbReference type="CDD" id="cd00610">
    <property type="entry name" value="OAT_like"/>
    <property type="match status" value="1"/>
</dbReference>
<evidence type="ECO:0000256" key="1">
    <source>
        <dbReference type="ARBA" id="ARBA00001933"/>
    </source>
</evidence>
<evidence type="ECO:0000313" key="6">
    <source>
        <dbReference type="EMBL" id="KYF54418.1"/>
    </source>
</evidence>
<evidence type="ECO:0000256" key="5">
    <source>
        <dbReference type="RuleBase" id="RU003560"/>
    </source>
</evidence>
<dbReference type="PIRSF" id="PIRSF000521">
    <property type="entry name" value="Transaminase_4ab_Lys_Orn"/>
    <property type="match status" value="1"/>
</dbReference>
<evidence type="ECO:0000256" key="2">
    <source>
        <dbReference type="ARBA" id="ARBA00008954"/>
    </source>
</evidence>
<name>A0A150PFZ3_SORCE</name>
<sequence>MSDDIVELTTKHTYGTWRAQRGWKPIHVTRAEGCAFWDAAGKRYLDLSSQLICSNLGHQNEAVIEAICAQARQLAYISPAHTCEVRARAAQKLLEVMPKGLDKFFFATSGTEANEAAFKMARLYTGKHKIIARYTSYHGSTAGSVAATGDFRRWFIEPAGKIPGVVFGPEVNCYRCPLGRSYPECGVACADYLAYMIDHEENVAAVLVEPIVGTNGVLVPPAEYLPRIAEVARKRGVLLIADEVMSGWGRTGKWFAVEHWGVTPDILTTAKGVTNAAAPLGVVATSRAIADYFDDNMFAHGHTYEAHPLTLAPVIAAIDEYRRLDLLNRSAKMGAIVGEKLRALKEKHPSIGDVRGLGLFWAVELVKDRATKEPFNVPQDKAARRPLVVDAVVAEAAKRGVSVMGWVSHLLVAPPLIISEAEIDEGIAALDAALDVADQKLAA</sequence>